<evidence type="ECO:0000256" key="1">
    <source>
        <dbReference type="SAM" id="MobiDB-lite"/>
    </source>
</evidence>
<evidence type="ECO:0000313" key="3">
    <source>
        <dbReference type="Proteomes" id="UP000799776"/>
    </source>
</evidence>
<accession>A0A9P4I3C1</accession>
<dbReference type="Proteomes" id="UP000799776">
    <property type="component" value="Unassembled WGS sequence"/>
</dbReference>
<feature type="compositionally biased region" description="Polar residues" evidence="1">
    <location>
        <begin position="1"/>
        <end position="16"/>
    </location>
</feature>
<proteinExistence type="predicted"/>
<sequence length="144" mass="15079">MDARQQGSKAARQQGSKAARPACPSLDEKASGSSKALYRELARRITRSTSPPSQEFLLGCNCSADTRVQDALPSTPNICAAAALEPSEAPPSTTATMCTKVVHSYSCGHQTVNSAPCATSRNAQCGVLNTKHVKHDEKCDACAG</sequence>
<keyword evidence="3" id="KW-1185">Reference proteome</keyword>
<dbReference type="EMBL" id="ML978712">
    <property type="protein sequence ID" value="KAF2091096.1"/>
    <property type="molecule type" value="Genomic_DNA"/>
</dbReference>
<evidence type="ECO:0000313" key="2">
    <source>
        <dbReference type="EMBL" id="KAF2091096.1"/>
    </source>
</evidence>
<name>A0A9P4I3C1_9PEZI</name>
<protein>
    <submittedName>
        <fullName evidence="2">Uncharacterized protein</fullName>
    </submittedName>
</protein>
<dbReference type="OrthoDB" id="3760002at2759"/>
<reference evidence="2" key="1">
    <citation type="journal article" date="2020" name="Stud. Mycol.">
        <title>101 Dothideomycetes genomes: a test case for predicting lifestyles and emergence of pathogens.</title>
        <authorList>
            <person name="Haridas S."/>
            <person name="Albert R."/>
            <person name="Binder M."/>
            <person name="Bloem J."/>
            <person name="Labutti K."/>
            <person name="Salamov A."/>
            <person name="Andreopoulos B."/>
            <person name="Baker S."/>
            <person name="Barry K."/>
            <person name="Bills G."/>
            <person name="Bluhm B."/>
            <person name="Cannon C."/>
            <person name="Castanera R."/>
            <person name="Culley D."/>
            <person name="Daum C."/>
            <person name="Ezra D."/>
            <person name="Gonzalez J."/>
            <person name="Henrissat B."/>
            <person name="Kuo A."/>
            <person name="Liang C."/>
            <person name="Lipzen A."/>
            <person name="Lutzoni F."/>
            <person name="Magnuson J."/>
            <person name="Mondo S."/>
            <person name="Nolan M."/>
            <person name="Ohm R."/>
            <person name="Pangilinan J."/>
            <person name="Park H.-J."/>
            <person name="Ramirez L."/>
            <person name="Alfaro M."/>
            <person name="Sun H."/>
            <person name="Tritt A."/>
            <person name="Yoshinaga Y."/>
            <person name="Zwiers L.-H."/>
            <person name="Turgeon B."/>
            <person name="Goodwin S."/>
            <person name="Spatafora J."/>
            <person name="Crous P."/>
            <person name="Grigoriev I."/>
        </authorList>
    </citation>
    <scope>NUCLEOTIDE SEQUENCE</scope>
    <source>
        <strain evidence="2">CBS 121410</strain>
    </source>
</reference>
<dbReference type="AlphaFoldDB" id="A0A9P4I3C1"/>
<gene>
    <name evidence="2" type="ORF">K490DRAFT_54006</name>
</gene>
<organism evidence="2 3">
    <name type="scientific">Saccharata proteae CBS 121410</name>
    <dbReference type="NCBI Taxonomy" id="1314787"/>
    <lineage>
        <taxon>Eukaryota</taxon>
        <taxon>Fungi</taxon>
        <taxon>Dikarya</taxon>
        <taxon>Ascomycota</taxon>
        <taxon>Pezizomycotina</taxon>
        <taxon>Dothideomycetes</taxon>
        <taxon>Dothideomycetes incertae sedis</taxon>
        <taxon>Botryosphaeriales</taxon>
        <taxon>Saccharataceae</taxon>
        <taxon>Saccharata</taxon>
    </lineage>
</organism>
<comment type="caution">
    <text evidence="2">The sequence shown here is derived from an EMBL/GenBank/DDBJ whole genome shotgun (WGS) entry which is preliminary data.</text>
</comment>
<feature type="region of interest" description="Disordered" evidence="1">
    <location>
        <begin position="1"/>
        <end position="35"/>
    </location>
</feature>